<evidence type="ECO:0000256" key="4">
    <source>
        <dbReference type="ARBA" id="ARBA00013304"/>
    </source>
</evidence>
<feature type="transmembrane region" description="Helical" evidence="13">
    <location>
        <begin position="74"/>
        <end position="92"/>
    </location>
</feature>
<reference evidence="14" key="1">
    <citation type="journal article" date="2015" name="Arch. Virol.">
        <title>Genetic variability of blueberry scorch virus isolates from highbush blueberry in New York State.</title>
        <authorList>
            <person name="Kalinowska E."/>
            <person name="Marsella-Herrick P."/>
            <person name="Fuchs M."/>
        </authorList>
    </citation>
    <scope>NUCLEOTIDE SEQUENCE</scope>
    <source>
        <strain evidence="14">A-5-50</strain>
    </source>
</reference>
<name>A0A0E3H4V3_BBSCV</name>
<comment type="subcellular location">
    <subcellularLocation>
        <location evidence="2">Host endoplasmic reticulum membrane</location>
    </subcellularLocation>
</comment>
<evidence type="ECO:0000256" key="11">
    <source>
        <dbReference type="ARBA" id="ARBA00023184"/>
    </source>
</evidence>
<keyword evidence="5" id="KW-0813">Transport</keyword>
<evidence type="ECO:0000256" key="5">
    <source>
        <dbReference type="ARBA" id="ARBA00022448"/>
    </source>
</evidence>
<dbReference type="GO" id="GO:0046740">
    <property type="term" value="P:transport of virus in host, cell to cell"/>
    <property type="evidence" value="ECO:0007669"/>
    <property type="project" value="UniProtKB-KW"/>
</dbReference>
<keyword evidence="7" id="KW-1043">Host membrane</keyword>
<organism evidence="14">
    <name type="scientific">Blueberry scorch virus</name>
    <name type="common">BBScV</name>
    <dbReference type="NCBI Taxonomy" id="31722"/>
    <lineage>
        <taxon>Viruses</taxon>
        <taxon>Riboviria</taxon>
        <taxon>Orthornavirae</taxon>
        <taxon>Kitrinoviricota</taxon>
        <taxon>Alsuviricetes</taxon>
        <taxon>Tymovirales</taxon>
        <taxon>Betaflexiviridae</taxon>
        <taxon>Quinvirinae</taxon>
        <taxon>Carlavirus</taxon>
        <taxon>Carlavirus vaccinii</taxon>
    </lineage>
</organism>
<keyword evidence="6 13" id="KW-0812">Transmembrane</keyword>
<evidence type="ECO:0000256" key="12">
    <source>
        <dbReference type="ARBA" id="ARBA00032240"/>
    </source>
</evidence>
<evidence type="ECO:0000313" key="14">
    <source>
        <dbReference type="EMBL" id="AKA93817.1"/>
    </source>
</evidence>
<proteinExistence type="inferred from homology"/>
<keyword evidence="11" id="KW-1038">Host endoplasmic reticulum</keyword>
<organismHost>
    <name type="scientific">Vaccinium macrocarpon</name>
    <name type="common">Large cranberry</name>
    <name type="synonym">Oxycoccus macrocarpus</name>
    <dbReference type="NCBI Taxonomy" id="13750"/>
</organismHost>
<organismHost>
    <name type="scientific">Vaccinium corymbosum</name>
    <name type="common">Highbush blueberry</name>
    <dbReference type="NCBI Taxonomy" id="69266"/>
</organismHost>
<keyword evidence="8 13" id="KW-1133">Transmembrane helix</keyword>
<evidence type="ECO:0000256" key="7">
    <source>
        <dbReference type="ARBA" id="ARBA00022870"/>
    </source>
</evidence>
<dbReference type="GO" id="GO:0044167">
    <property type="term" value="C:host cell endoplasmic reticulum membrane"/>
    <property type="evidence" value="ECO:0007669"/>
    <property type="project" value="UniProtKB-SubCell"/>
</dbReference>
<evidence type="ECO:0000256" key="6">
    <source>
        <dbReference type="ARBA" id="ARBA00022692"/>
    </source>
</evidence>
<evidence type="ECO:0000256" key="13">
    <source>
        <dbReference type="SAM" id="Phobius"/>
    </source>
</evidence>
<dbReference type="EMBL" id="KP233018">
    <property type="protein sequence ID" value="AKA93817.1"/>
    <property type="molecule type" value="Genomic_RNA"/>
</dbReference>
<comment type="function">
    <text evidence="1">Plays a role in viral cell-to-cell propagation, by facilitating genome transport to neighboring plant cells through plasmosdesmata,.</text>
</comment>
<dbReference type="InterPro" id="IPR001896">
    <property type="entry name" value="Plant_vir_prot"/>
</dbReference>
<sequence>MPLTPPPNYTQAITAACIGISLALLVGLLTRSTLPTVGDLQHNLPHGGRYRDGTKCIDYRGPAKLNSVEGRGTWGTQPWLLVIVLVGAIILLSKRGTRTCPCGTIH</sequence>
<evidence type="ECO:0000256" key="9">
    <source>
        <dbReference type="ARBA" id="ARBA00023031"/>
    </source>
</evidence>
<feature type="transmembrane region" description="Helical" evidence="13">
    <location>
        <begin position="12"/>
        <end position="30"/>
    </location>
</feature>
<comment type="similarity">
    <text evidence="3">Belongs to the Tymovirales TGBp2 protein family.</text>
</comment>
<accession>A0A0E3H4V3</accession>
<keyword evidence="9" id="KW-0916">Viral movement protein</keyword>
<evidence type="ECO:0000256" key="10">
    <source>
        <dbReference type="ARBA" id="ARBA00023136"/>
    </source>
</evidence>
<dbReference type="Pfam" id="PF01307">
    <property type="entry name" value="Plant_vir_prot"/>
    <property type="match status" value="1"/>
</dbReference>
<evidence type="ECO:0000256" key="3">
    <source>
        <dbReference type="ARBA" id="ARBA00010321"/>
    </source>
</evidence>
<keyword evidence="10 13" id="KW-0472">Membrane</keyword>
<protein>
    <recommendedName>
        <fullName evidence="4">Movement protein TGB2</fullName>
    </recommendedName>
    <alternativeName>
        <fullName evidence="12">Triple gene block 2 protein</fullName>
    </alternativeName>
</protein>
<evidence type="ECO:0000256" key="8">
    <source>
        <dbReference type="ARBA" id="ARBA00022989"/>
    </source>
</evidence>
<evidence type="ECO:0000256" key="1">
    <source>
        <dbReference type="ARBA" id="ARBA00002252"/>
    </source>
</evidence>
<evidence type="ECO:0000256" key="2">
    <source>
        <dbReference type="ARBA" id="ARBA00004625"/>
    </source>
</evidence>